<dbReference type="KEGG" id="pms:KNP414_02429"/>
<dbReference type="Gene3D" id="2.130.10.30">
    <property type="entry name" value="Regulator of chromosome condensation 1/beta-lactamase-inhibitor protein II"/>
    <property type="match status" value="2"/>
</dbReference>
<sequence length="382" mass="41603">MKTGLLMSRLLRYSAVITAAAIFALPAGTSSVQAAARSETAQPKIVQAMAADPLALDDQGNVWGRALQSISVKEGFHRTLLMKGKGLDKVKSVASGNSMAVALREDGTVWVIERKDPTLTKELVYVSLGDQVPGLHGIQKVILHGTLGLAVDQEGKVWMFESTSRRFRNSIPLMKAQQLRGLDSIKDLAFGSTGVSFLREDGTVWIIDYPKSQYGFTMNENLILASTAKQIKELKGIVKLDTDSALSKDGTVWVWGTGMVATKQKNSFDTAVSPYQLPGLSEVVDFDNGGKHALYVKKDGSVWGLGYFTLRMGALGGEHPDEWKDLFPVEALSDVVSVSVNDDRHGVDADTAVKKDGTLWMWGIDTSATFHPKPLQVDFRTK</sequence>
<evidence type="ECO:0000313" key="3">
    <source>
        <dbReference type="Proteomes" id="UP000006620"/>
    </source>
</evidence>
<dbReference type="Proteomes" id="UP000006620">
    <property type="component" value="Chromosome"/>
</dbReference>
<evidence type="ECO:0000313" key="2">
    <source>
        <dbReference type="EMBL" id="AEI40990.1"/>
    </source>
</evidence>
<dbReference type="PATRIC" id="fig|1036673.3.peg.2191"/>
<organism evidence="2 3">
    <name type="scientific">Paenibacillus mucilaginosus (strain KNP414)</name>
    <dbReference type="NCBI Taxonomy" id="1036673"/>
    <lineage>
        <taxon>Bacteria</taxon>
        <taxon>Bacillati</taxon>
        <taxon>Bacillota</taxon>
        <taxon>Bacilli</taxon>
        <taxon>Bacillales</taxon>
        <taxon>Paenibacillaceae</taxon>
        <taxon>Paenibacillus</taxon>
    </lineage>
</organism>
<dbReference type="HOGENOM" id="CLU_723285_0_0_9"/>
<name>F8F805_PAEMK</name>
<evidence type="ECO:0000256" key="1">
    <source>
        <dbReference type="SAM" id="SignalP"/>
    </source>
</evidence>
<dbReference type="InterPro" id="IPR000408">
    <property type="entry name" value="Reg_chr_condens"/>
</dbReference>
<dbReference type="PANTHER" id="PTHR45982">
    <property type="entry name" value="REGULATOR OF CHROMOSOME CONDENSATION"/>
    <property type="match status" value="1"/>
</dbReference>
<dbReference type="PROSITE" id="PS50012">
    <property type="entry name" value="RCC1_3"/>
    <property type="match status" value="1"/>
</dbReference>
<dbReference type="SUPFAM" id="SSF50985">
    <property type="entry name" value="RCC1/BLIP-II"/>
    <property type="match status" value="1"/>
</dbReference>
<feature type="chain" id="PRO_5003370437" evidence="1">
    <location>
        <begin position="35"/>
        <end position="382"/>
    </location>
</feature>
<dbReference type="InterPro" id="IPR051553">
    <property type="entry name" value="Ran_GTPase-activating"/>
</dbReference>
<feature type="signal peptide" evidence="1">
    <location>
        <begin position="1"/>
        <end position="34"/>
    </location>
</feature>
<protein>
    <submittedName>
        <fullName evidence="2">BNR repeat domain protein</fullName>
    </submittedName>
</protein>
<dbReference type="EMBL" id="CP002869">
    <property type="protein sequence ID" value="AEI40990.1"/>
    <property type="molecule type" value="Genomic_DNA"/>
</dbReference>
<dbReference type="GO" id="GO:0005085">
    <property type="term" value="F:guanyl-nucleotide exchange factor activity"/>
    <property type="evidence" value="ECO:0007669"/>
    <property type="project" value="TreeGrafter"/>
</dbReference>
<keyword evidence="1" id="KW-0732">Signal</keyword>
<dbReference type="PANTHER" id="PTHR45982:SF1">
    <property type="entry name" value="REGULATOR OF CHROMOSOME CONDENSATION"/>
    <property type="match status" value="1"/>
</dbReference>
<dbReference type="AlphaFoldDB" id="F8F805"/>
<proteinExistence type="predicted"/>
<dbReference type="RefSeq" id="WP_013916151.1">
    <property type="nucleotide sequence ID" value="NC_015690.1"/>
</dbReference>
<gene>
    <name evidence="2" type="ordered locus">KNP414_02429</name>
</gene>
<dbReference type="GO" id="GO:0005737">
    <property type="term" value="C:cytoplasm"/>
    <property type="evidence" value="ECO:0007669"/>
    <property type="project" value="TreeGrafter"/>
</dbReference>
<accession>F8F805</accession>
<dbReference type="InterPro" id="IPR009091">
    <property type="entry name" value="RCC1/BLIP-II"/>
</dbReference>
<reference evidence="2 3" key="2">
    <citation type="journal article" date="2013" name="Genome Announc.">
        <title>Genome Sequence of Growth-Improving Paenibacillus mucilaginosus Strain KNP414.</title>
        <authorList>
            <person name="Lu J.J."/>
            <person name="Wang J.F."/>
            <person name="Hu X.F."/>
        </authorList>
    </citation>
    <scope>NUCLEOTIDE SEQUENCE [LARGE SCALE GENOMIC DNA]</scope>
    <source>
        <strain evidence="2 3">KNP414</strain>
    </source>
</reference>
<reference evidence="3" key="1">
    <citation type="submission" date="2011-06" db="EMBL/GenBank/DDBJ databases">
        <title>Complete genome sequence of Paenibacillus mucilaginosus KNP414.</title>
        <authorList>
            <person name="Wang J."/>
            <person name="Hu S."/>
            <person name="Hu X."/>
            <person name="Zhang B."/>
            <person name="Dong D."/>
            <person name="Zhang S."/>
            <person name="Zhao K."/>
            <person name="Wu D."/>
        </authorList>
    </citation>
    <scope>NUCLEOTIDE SEQUENCE [LARGE SCALE GENOMIC DNA]</scope>
    <source>
        <strain evidence="3">KNP414</strain>
    </source>
</reference>